<dbReference type="GO" id="GO:0006950">
    <property type="term" value="P:response to stress"/>
    <property type="evidence" value="ECO:0007669"/>
    <property type="project" value="TreeGrafter"/>
</dbReference>
<dbReference type="Pfam" id="PF12802">
    <property type="entry name" value="MarR_2"/>
    <property type="match status" value="1"/>
</dbReference>
<sequence length="142" mass="15648">MTSRASDELIDALAQTTFAVLPTLTRIAAEFDLSLTQLRLFGILRDHSPRIVELADVLGLDKSSVSGLVDRAAERGLVRRVRDSADKRVVRVEMTTQGRELATHGMERLNAELVPLVSLIDTDAQRTLARSIHTLLTMATAR</sequence>
<keyword evidence="3" id="KW-1185">Reference proteome</keyword>
<dbReference type="InterPro" id="IPR036390">
    <property type="entry name" value="WH_DNA-bd_sf"/>
</dbReference>
<dbReference type="RefSeq" id="WP_129384849.1">
    <property type="nucleotide sequence ID" value="NZ_CP035494.1"/>
</dbReference>
<dbReference type="PANTHER" id="PTHR33164:SF107">
    <property type="entry name" value="TRANSCRIPTIONAL REGULATORY PROTEIN"/>
    <property type="match status" value="1"/>
</dbReference>
<dbReference type="PROSITE" id="PS50995">
    <property type="entry name" value="HTH_MARR_2"/>
    <property type="match status" value="1"/>
</dbReference>
<dbReference type="Proteomes" id="UP000293995">
    <property type="component" value="Chromosome"/>
</dbReference>
<gene>
    <name evidence="2" type="ORF">ET475_00040</name>
</gene>
<organism evidence="2 3">
    <name type="scientific">Microbacterium protaetiae</name>
    <dbReference type="NCBI Taxonomy" id="2509458"/>
    <lineage>
        <taxon>Bacteria</taxon>
        <taxon>Bacillati</taxon>
        <taxon>Actinomycetota</taxon>
        <taxon>Actinomycetes</taxon>
        <taxon>Micrococcales</taxon>
        <taxon>Microbacteriaceae</taxon>
        <taxon>Microbacterium</taxon>
    </lineage>
</organism>
<evidence type="ECO:0000259" key="1">
    <source>
        <dbReference type="PROSITE" id="PS50995"/>
    </source>
</evidence>
<dbReference type="Gene3D" id="1.10.10.10">
    <property type="entry name" value="Winged helix-like DNA-binding domain superfamily/Winged helix DNA-binding domain"/>
    <property type="match status" value="1"/>
</dbReference>
<feature type="domain" description="HTH marR-type" evidence="1">
    <location>
        <begin position="6"/>
        <end position="137"/>
    </location>
</feature>
<dbReference type="OrthoDB" id="3174724at2"/>
<accession>A0A4P6E901</accession>
<evidence type="ECO:0000313" key="2">
    <source>
        <dbReference type="EMBL" id="QAY58550.1"/>
    </source>
</evidence>
<proteinExistence type="predicted"/>
<reference evidence="2 3" key="1">
    <citation type="submission" date="2019-01" db="EMBL/GenBank/DDBJ databases">
        <title>Genome sequencing of strain DFW100M-13.</title>
        <authorList>
            <person name="Heo J."/>
            <person name="Kim S.-J."/>
            <person name="Kim J.-S."/>
            <person name="Hong S.-B."/>
            <person name="Kwon S.-W."/>
        </authorList>
    </citation>
    <scope>NUCLEOTIDE SEQUENCE [LARGE SCALE GENOMIC DNA]</scope>
    <source>
        <strain evidence="2 3">DFW100M-13</strain>
    </source>
</reference>
<dbReference type="SUPFAM" id="SSF46785">
    <property type="entry name" value="Winged helix' DNA-binding domain"/>
    <property type="match status" value="1"/>
</dbReference>
<dbReference type="SMART" id="SM00347">
    <property type="entry name" value="HTH_MARR"/>
    <property type="match status" value="1"/>
</dbReference>
<dbReference type="InterPro" id="IPR039422">
    <property type="entry name" value="MarR/SlyA-like"/>
</dbReference>
<name>A0A4P6E901_9MICO</name>
<dbReference type="EMBL" id="CP035494">
    <property type="protein sequence ID" value="QAY58550.1"/>
    <property type="molecule type" value="Genomic_DNA"/>
</dbReference>
<evidence type="ECO:0000313" key="3">
    <source>
        <dbReference type="Proteomes" id="UP000293995"/>
    </source>
</evidence>
<dbReference type="InterPro" id="IPR036388">
    <property type="entry name" value="WH-like_DNA-bd_sf"/>
</dbReference>
<dbReference type="PRINTS" id="PR00598">
    <property type="entry name" value="HTHMARR"/>
</dbReference>
<dbReference type="AlphaFoldDB" id="A0A4P6E901"/>
<protein>
    <submittedName>
        <fullName evidence="2">MarR family transcriptional regulator</fullName>
    </submittedName>
</protein>
<dbReference type="PANTHER" id="PTHR33164">
    <property type="entry name" value="TRANSCRIPTIONAL REGULATOR, MARR FAMILY"/>
    <property type="match status" value="1"/>
</dbReference>
<dbReference type="InterPro" id="IPR000835">
    <property type="entry name" value="HTH_MarR-typ"/>
</dbReference>
<dbReference type="KEGG" id="mprt:ET475_00040"/>
<dbReference type="GO" id="GO:0003700">
    <property type="term" value="F:DNA-binding transcription factor activity"/>
    <property type="evidence" value="ECO:0007669"/>
    <property type="project" value="InterPro"/>
</dbReference>